<proteinExistence type="predicted"/>
<organism evidence="1 2">
    <name type="scientific">Capsaspora owczarzaki (strain ATCC 30864)</name>
    <dbReference type="NCBI Taxonomy" id="595528"/>
    <lineage>
        <taxon>Eukaryota</taxon>
        <taxon>Filasterea</taxon>
        <taxon>Capsaspora</taxon>
    </lineage>
</organism>
<dbReference type="EMBL" id="KE346361">
    <property type="protein sequence ID" value="KJE90235.1"/>
    <property type="molecule type" value="Genomic_DNA"/>
</dbReference>
<accession>A0A0D2WJJ1</accession>
<sequence>MRNVTNKVGGVDCAQKLLHSRGDVRGGLLELGGRCDGIQELVDAVAARQRVLVGGGSGGELLLLGCADEVPLFEPLVLGELAIGHVGEPARKQRVLGVGNRCLGHRAQVSHRGAGLVLDIALWCVGLVQGIQNAVAVGKIGSKAALLGSRALVQMRSKLLGRDRRLLFRWLSSDDRRSSSSSGSVGASLVGVQIVEGIRVGHRERLGAKQVIPTCKGTRPLLRLVRGATHFTRHRKRKVVQVGRSQVGDGFLSSGHACRGRLRGGLAES</sequence>
<reference evidence="2" key="1">
    <citation type="submission" date="2011-02" db="EMBL/GenBank/DDBJ databases">
        <title>The Genome Sequence of Capsaspora owczarzaki ATCC 30864.</title>
        <authorList>
            <person name="Russ C."/>
            <person name="Cuomo C."/>
            <person name="Burger G."/>
            <person name="Gray M.W."/>
            <person name="Holland P.W.H."/>
            <person name="King N."/>
            <person name="Lang F.B.F."/>
            <person name="Roger A.J."/>
            <person name="Ruiz-Trillo I."/>
            <person name="Young S.K."/>
            <person name="Zeng Q."/>
            <person name="Gargeya S."/>
            <person name="Alvarado L."/>
            <person name="Berlin A."/>
            <person name="Chapman S.B."/>
            <person name="Chen Z."/>
            <person name="Freedman E."/>
            <person name="Gellesch M."/>
            <person name="Goldberg J."/>
            <person name="Griggs A."/>
            <person name="Gujja S."/>
            <person name="Heilman E."/>
            <person name="Heiman D."/>
            <person name="Howarth C."/>
            <person name="Mehta T."/>
            <person name="Neiman D."/>
            <person name="Pearson M."/>
            <person name="Roberts A."/>
            <person name="Saif S."/>
            <person name="Shea T."/>
            <person name="Shenoy N."/>
            <person name="Sisk P."/>
            <person name="Stolte C."/>
            <person name="Sykes S."/>
            <person name="White J."/>
            <person name="Yandava C."/>
            <person name="Haas B."/>
            <person name="Nusbaum C."/>
            <person name="Birren B."/>
        </authorList>
    </citation>
    <scope>NUCLEOTIDE SEQUENCE</scope>
    <source>
        <strain evidence="2">ATCC 30864</strain>
    </source>
</reference>
<keyword evidence="2" id="KW-1185">Reference proteome</keyword>
<dbReference type="Proteomes" id="UP000008743">
    <property type="component" value="Unassembled WGS sequence"/>
</dbReference>
<protein>
    <submittedName>
        <fullName evidence="1">Uncharacterized protein</fullName>
    </submittedName>
</protein>
<evidence type="ECO:0000313" key="2">
    <source>
        <dbReference type="Proteomes" id="UP000008743"/>
    </source>
</evidence>
<dbReference type="InParanoid" id="A0A0D2WJJ1"/>
<dbReference type="AlphaFoldDB" id="A0A0D2WJJ1"/>
<gene>
    <name evidence="1" type="ORF">CAOG_009440</name>
</gene>
<name>A0A0D2WJJ1_CAPO3</name>
<evidence type="ECO:0000313" key="1">
    <source>
        <dbReference type="EMBL" id="KJE90235.1"/>
    </source>
</evidence>